<protein>
    <submittedName>
        <fullName evidence="2 3">Uncharacterized protein</fullName>
    </submittedName>
</protein>
<evidence type="ECO:0000256" key="1">
    <source>
        <dbReference type="SAM" id="MobiDB-lite"/>
    </source>
</evidence>
<reference evidence="3" key="3">
    <citation type="submission" date="2022-06" db="UniProtKB">
        <authorList>
            <consortium name="EnsemblMetazoa"/>
        </authorList>
    </citation>
    <scope>IDENTIFICATION</scope>
</reference>
<feature type="compositionally biased region" description="Basic and acidic residues" evidence="1">
    <location>
        <begin position="1"/>
        <end position="16"/>
    </location>
</feature>
<dbReference type="OrthoDB" id="6516751at2759"/>
<accession>A0A834REQ7</accession>
<evidence type="ECO:0000313" key="2">
    <source>
        <dbReference type="EMBL" id="KAF7495909.1"/>
    </source>
</evidence>
<sequence>MVKKMSDDADSNRDDLNLSINQKNKDGLEERMREKKFNNLFQITKTFVGDLDQRVTSVMSSQRILQQSLDELISLLNQMSVPFTKKMNMRQNIHSEDDLVVYHNAIFTSNCNEISIDLEEKSRHLLALKRRLTLVHSILQTVNSRIKKILLSQNSRVNSKTFNLF</sequence>
<name>A0A834REQ7_SARSC</name>
<dbReference type="Proteomes" id="UP000070412">
    <property type="component" value="Unassembled WGS sequence"/>
</dbReference>
<feature type="region of interest" description="Disordered" evidence="1">
    <location>
        <begin position="1"/>
        <end position="22"/>
    </location>
</feature>
<dbReference type="AlphaFoldDB" id="A0A834REQ7"/>
<reference evidence="4" key="1">
    <citation type="journal article" date="2020" name="PLoS Negl. Trop. Dis.">
        <title>High-quality nuclear genome for Sarcoptes scabiei-A critical resource for a neglected parasite.</title>
        <authorList>
            <person name="Korhonen P.K."/>
            <person name="Gasser R.B."/>
            <person name="Ma G."/>
            <person name="Wang T."/>
            <person name="Stroehlein A.J."/>
            <person name="Young N.D."/>
            <person name="Ang C.S."/>
            <person name="Fernando D.D."/>
            <person name="Lu H.C."/>
            <person name="Taylor S."/>
            <person name="Reynolds S.L."/>
            <person name="Mofiz E."/>
            <person name="Najaraj S.H."/>
            <person name="Gowda H."/>
            <person name="Madugundu A."/>
            <person name="Renuse S."/>
            <person name="Holt D."/>
            <person name="Pandey A."/>
            <person name="Papenfuss A.T."/>
            <person name="Fischer K."/>
        </authorList>
    </citation>
    <scope>NUCLEOTIDE SEQUENCE [LARGE SCALE GENOMIC DNA]</scope>
</reference>
<proteinExistence type="predicted"/>
<reference evidence="2" key="2">
    <citation type="submission" date="2020-01" db="EMBL/GenBank/DDBJ databases">
        <authorList>
            <person name="Korhonen P.K.K."/>
            <person name="Guangxu M.G."/>
            <person name="Wang T.W."/>
            <person name="Stroehlein A.J.S."/>
            <person name="Young N.D."/>
            <person name="Ang C.-S.A."/>
            <person name="Fernando D.W.F."/>
            <person name="Lu H.L."/>
            <person name="Taylor S.T."/>
            <person name="Ehtesham M.E.M."/>
            <person name="Najaraj S.H.N."/>
            <person name="Harsha G.H.G."/>
            <person name="Madugundu A.M."/>
            <person name="Renuse S.R."/>
            <person name="Holt D.H."/>
            <person name="Pandey A.P."/>
            <person name="Papenfuss A.P."/>
            <person name="Gasser R.B.G."/>
            <person name="Fischer K.F."/>
        </authorList>
    </citation>
    <scope>NUCLEOTIDE SEQUENCE</scope>
    <source>
        <strain evidence="2">SSS_KF_BRIS2020</strain>
    </source>
</reference>
<evidence type="ECO:0000313" key="3">
    <source>
        <dbReference type="EnsemblMetazoa" id="KAF7495909.1"/>
    </source>
</evidence>
<evidence type="ECO:0000313" key="4">
    <source>
        <dbReference type="Proteomes" id="UP000070412"/>
    </source>
</evidence>
<dbReference type="EMBL" id="WVUK01000044">
    <property type="protein sequence ID" value="KAF7495909.1"/>
    <property type="molecule type" value="Genomic_DNA"/>
</dbReference>
<dbReference type="EnsemblMetazoa" id="SSS_233s_mrna">
    <property type="protein sequence ID" value="KAF7495909.1"/>
    <property type="gene ID" value="SSS_233"/>
</dbReference>
<gene>
    <name evidence="2" type="ORF">SSS_233</name>
</gene>
<organism evidence="2">
    <name type="scientific">Sarcoptes scabiei</name>
    <name type="common">Itch mite</name>
    <name type="synonym">Acarus scabiei</name>
    <dbReference type="NCBI Taxonomy" id="52283"/>
    <lineage>
        <taxon>Eukaryota</taxon>
        <taxon>Metazoa</taxon>
        <taxon>Ecdysozoa</taxon>
        <taxon>Arthropoda</taxon>
        <taxon>Chelicerata</taxon>
        <taxon>Arachnida</taxon>
        <taxon>Acari</taxon>
        <taxon>Acariformes</taxon>
        <taxon>Sarcoptiformes</taxon>
        <taxon>Astigmata</taxon>
        <taxon>Psoroptidia</taxon>
        <taxon>Sarcoptoidea</taxon>
        <taxon>Sarcoptidae</taxon>
        <taxon>Sarcoptinae</taxon>
        <taxon>Sarcoptes</taxon>
    </lineage>
</organism>
<keyword evidence="4" id="KW-1185">Reference proteome</keyword>